<dbReference type="Gene3D" id="3.90.660.10">
    <property type="match status" value="1"/>
</dbReference>
<dbReference type="AlphaFoldDB" id="A0A7C1P306"/>
<protein>
    <submittedName>
        <fullName evidence="2">FAD-dependent oxidoreductase</fullName>
    </submittedName>
</protein>
<evidence type="ECO:0000313" key="2">
    <source>
        <dbReference type="EMBL" id="HEB44910.1"/>
    </source>
</evidence>
<dbReference type="InterPro" id="IPR036188">
    <property type="entry name" value="FAD/NAD-bd_sf"/>
</dbReference>
<proteinExistence type="predicted"/>
<dbReference type="Pfam" id="PF13450">
    <property type="entry name" value="NAD_binding_8"/>
    <property type="match status" value="1"/>
</dbReference>
<dbReference type="InterPro" id="IPR002937">
    <property type="entry name" value="Amino_oxidase"/>
</dbReference>
<feature type="domain" description="Amine oxidase" evidence="1">
    <location>
        <begin position="76"/>
        <end position="279"/>
    </location>
</feature>
<comment type="caution">
    <text evidence="2">The sequence shown here is derived from an EMBL/GenBank/DDBJ whole genome shotgun (WGS) entry which is preliminary data.</text>
</comment>
<dbReference type="SUPFAM" id="SSF51905">
    <property type="entry name" value="FAD/NAD(P)-binding domain"/>
    <property type="match status" value="1"/>
</dbReference>
<dbReference type="PANTHER" id="PTHR16128">
    <property type="entry name" value="FAD/NAD(P)-BINDING OXIDOREDUCTASE FAMILY PROTEIN"/>
    <property type="match status" value="1"/>
</dbReference>
<name>A0A7C1P306_9HYPH</name>
<gene>
    <name evidence="2" type="ORF">ENP70_14735</name>
</gene>
<reference evidence="2" key="1">
    <citation type="journal article" date="2020" name="mSystems">
        <title>Genome- and Community-Level Interaction Insights into Carbon Utilization and Element Cycling Functions of Hydrothermarchaeota in Hydrothermal Sediment.</title>
        <authorList>
            <person name="Zhou Z."/>
            <person name="Liu Y."/>
            <person name="Xu W."/>
            <person name="Pan J."/>
            <person name="Luo Z.H."/>
            <person name="Li M."/>
        </authorList>
    </citation>
    <scope>NUCLEOTIDE SEQUENCE [LARGE SCALE GENOMIC DNA]</scope>
    <source>
        <strain evidence="2">SpSt-243</strain>
    </source>
</reference>
<dbReference type="Gene3D" id="3.50.50.60">
    <property type="entry name" value="FAD/NAD(P)-binding domain"/>
    <property type="match status" value="1"/>
</dbReference>
<dbReference type="GO" id="GO:0016491">
    <property type="term" value="F:oxidoreductase activity"/>
    <property type="evidence" value="ECO:0007669"/>
    <property type="project" value="InterPro"/>
</dbReference>
<dbReference type="PANTHER" id="PTHR16128:SF5">
    <property type="entry name" value="FAD_NAD(P)-BINDING OXIDOREDUCTASE FAMILY PROTEIN"/>
    <property type="match status" value="1"/>
</dbReference>
<evidence type="ECO:0000259" key="1">
    <source>
        <dbReference type="Pfam" id="PF01593"/>
    </source>
</evidence>
<accession>A0A7C1P306</accession>
<dbReference type="EMBL" id="DSKI01000754">
    <property type="protein sequence ID" value="HEB44910.1"/>
    <property type="molecule type" value="Genomic_DNA"/>
</dbReference>
<sequence>MKTSIAIIGAGIAGITLARNLSAHADVTVFEKSRGLGGRMANRRREGFSFDHGAQYFTARSPAFKAAAQGAVEAGHAGIWPKAVHTLKADGLVTDTRPLEPRYIGLPGMSGFANGLAEGLEIRKEATVARLAASGAGWVLTDNEDKDLGRFDLVISTAPAPQTIRLMPEAFSAHAALKSVEMSGCFTLMIGLDVPLDLGFDAARIEDPVLSWIAVEASKPGRSEKTALTIHSRNDWAEANLEGDRGEIQAEMLQSLKRLLGRDFSTAAWLDLHRWRYANVEQAVGEPFLFDDNLGLGACGDWCLGNRVEAAAESALALSEMLIARLQGA</sequence>
<dbReference type="Pfam" id="PF01593">
    <property type="entry name" value="Amino_oxidase"/>
    <property type="match status" value="1"/>
</dbReference>
<organism evidence="2">
    <name type="scientific">Agrobacterium albertimagni</name>
    <dbReference type="NCBI Taxonomy" id="147266"/>
    <lineage>
        <taxon>Bacteria</taxon>
        <taxon>Pseudomonadati</taxon>
        <taxon>Pseudomonadota</taxon>
        <taxon>Alphaproteobacteria</taxon>
        <taxon>Hyphomicrobiales</taxon>
        <taxon>Rhizobiaceae</taxon>
        <taxon>Rhizobium/Agrobacterium group</taxon>
        <taxon>Agrobacterium</taxon>
    </lineage>
</organism>